<dbReference type="PANTHER" id="PTHR47797">
    <property type="entry name" value="DEHYDROGENASE, PUTATIVE (AFU_ORTHOLOGUE AFUA_8G05805)-RELATED"/>
    <property type="match status" value="1"/>
</dbReference>
<name>A0A9P7H3X2_9HYPO</name>
<feature type="transmembrane region" description="Helical" evidence="2">
    <location>
        <begin position="318"/>
        <end position="339"/>
    </location>
</feature>
<feature type="transmembrane region" description="Helical" evidence="2">
    <location>
        <begin position="345"/>
        <end position="365"/>
    </location>
</feature>
<dbReference type="CDD" id="cd08760">
    <property type="entry name" value="Cyt_b561_FRRS1_like"/>
    <property type="match status" value="1"/>
</dbReference>
<feature type="domain" description="DOMON" evidence="4">
    <location>
        <begin position="33"/>
        <end position="151"/>
    </location>
</feature>
<dbReference type="EMBL" id="JAGPUO010000007">
    <property type="protein sequence ID" value="KAG5661294.1"/>
    <property type="molecule type" value="Genomic_DNA"/>
</dbReference>
<dbReference type="InterPro" id="IPR005018">
    <property type="entry name" value="DOMON_domain"/>
</dbReference>
<dbReference type="Gene3D" id="1.20.120.1770">
    <property type="match status" value="1"/>
</dbReference>
<feature type="signal peptide" evidence="3">
    <location>
        <begin position="1"/>
        <end position="22"/>
    </location>
</feature>
<keyword evidence="2" id="KW-1133">Transmembrane helix</keyword>
<evidence type="ECO:0000256" key="2">
    <source>
        <dbReference type="SAM" id="Phobius"/>
    </source>
</evidence>
<evidence type="ECO:0000259" key="4">
    <source>
        <dbReference type="PROSITE" id="PS50836"/>
    </source>
</evidence>
<feature type="region of interest" description="Disordered" evidence="1">
    <location>
        <begin position="183"/>
        <end position="210"/>
    </location>
</feature>
<evidence type="ECO:0000256" key="1">
    <source>
        <dbReference type="SAM" id="MobiDB-lite"/>
    </source>
</evidence>
<feature type="transmembrane region" description="Helical" evidence="2">
    <location>
        <begin position="246"/>
        <end position="267"/>
    </location>
</feature>
<dbReference type="Proteomes" id="UP000782241">
    <property type="component" value="Unassembled WGS sequence"/>
</dbReference>
<comment type="caution">
    <text evidence="5">The sequence shown here is derived from an EMBL/GenBank/DDBJ whole genome shotgun (WGS) entry which is preliminary data.</text>
</comment>
<dbReference type="Gene3D" id="2.60.40.1210">
    <property type="entry name" value="Cellobiose dehydrogenase, cytochrome domain"/>
    <property type="match status" value="1"/>
</dbReference>
<dbReference type="CDD" id="cd09630">
    <property type="entry name" value="CDH_like_cytochrome"/>
    <property type="match status" value="1"/>
</dbReference>
<dbReference type="InterPro" id="IPR015920">
    <property type="entry name" value="Cellobiose_DH-like_cyt"/>
</dbReference>
<protein>
    <recommendedName>
        <fullName evidence="4">DOMON domain-containing protein</fullName>
    </recommendedName>
</protein>
<dbReference type="SUPFAM" id="SSF49344">
    <property type="entry name" value="CBD9-like"/>
    <property type="match status" value="1"/>
</dbReference>
<dbReference type="PANTHER" id="PTHR47797:SF4">
    <property type="entry name" value="DOMON DOMAIN-CONTAINING PROTEIN"/>
    <property type="match status" value="1"/>
</dbReference>
<gene>
    <name evidence="5" type="ORF">KAF25_005416</name>
</gene>
<sequence>MKYITDIAIAFAFTLLAGTTYASPVSYCDAASSKICYSWAVPSSTTSSASSSIYLRLEAPTEYQWIALGTGSRMSGSTMFIVYQDGSGNVTLSTRKGHGHDMPTYNRMSNAKLIDGSGVSNNSMVANIQWSDPSNIDLKGSNHWISAWKQGNPLDTADTSSDLNEHDGTDSFSVDLSKASVSGSANPFTNSSTTQPSDSAVSSGGSGGGEDHTGSIHGVIMAVVFLLGFPMGSVLMPLIGKWLIHASWQIIAFIGMWVGFGVGKVAADRGGDWFHEPHVVLGTIVCILMVVQPALGWLHHRNYVKYQRRTTISVVHIWYGRCIMIVGIVNGGIGMQLSGASTGMIIAYAVVGVFVSVIYAAGAVYKMVKLRRKEHHLISDTSNSALELTGT</sequence>
<keyword evidence="3" id="KW-0732">Signal</keyword>
<keyword evidence="2" id="KW-0472">Membrane</keyword>
<reference evidence="5" key="1">
    <citation type="submission" date="2021-04" db="EMBL/GenBank/DDBJ databases">
        <title>Draft genome of Fusarium avenaceum strain F156N33, isolated from an atmospheric sample in Virginia.</title>
        <authorList>
            <person name="Yang S."/>
            <person name="Vinatzer B.A."/>
            <person name="Coleman J."/>
        </authorList>
    </citation>
    <scope>NUCLEOTIDE SEQUENCE</scope>
    <source>
        <strain evidence="5">F156N33</strain>
    </source>
</reference>
<evidence type="ECO:0000313" key="6">
    <source>
        <dbReference type="Proteomes" id="UP000782241"/>
    </source>
</evidence>
<dbReference type="Pfam" id="PF16010">
    <property type="entry name" value="CDH-cyt"/>
    <property type="match status" value="1"/>
</dbReference>
<evidence type="ECO:0000313" key="5">
    <source>
        <dbReference type="EMBL" id="KAG5661294.1"/>
    </source>
</evidence>
<dbReference type="PROSITE" id="PS50836">
    <property type="entry name" value="DOMON"/>
    <property type="match status" value="1"/>
</dbReference>
<feature type="chain" id="PRO_5040279928" description="DOMON domain-containing protein" evidence="3">
    <location>
        <begin position="23"/>
        <end position="391"/>
    </location>
</feature>
<feature type="transmembrane region" description="Helical" evidence="2">
    <location>
        <begin position="219"/>
        <end position="239"/>
    </location>
</feature>
<evidence type="ECO:0000256" key="3">
    <source>
        <dbReference type="SAM" id="SignalP"/>
    </source>
</evidence>
<keyword evidence="6" id="KW-1185">Reference proteome</keyword>
<feature type="transmembrane region" description="Helical" evidence="2">
    <location>
        <begin position="279"/>
        <end position="298"/>
    </location>
</feature>
<proteinExistence type="predicted"/>
<accession>A0A9P7H3X2</accession>
<dbReference type="AlphaFoldDB" id="A0A9P7H3X2"/>
<keyword evidence="2" id="KW-0812">Transmembrane</keyword>
<organism evidence="5 6">
    <name type="scientific">Fusarium avenaceum</name>
    <dbReference type="NCBI Taxonomy" id="40199"/>
    <lineage>
        <taxon>Eukaryota</taxon>
        <taxon>Fungi</taxon>
        <taxon>Dikarya</taxon>
        <taxon>Ascomycota</taxon>
        <taxon>Pezizomycotina</taxon>
        <taxon>Sordariomycetes</taxon>
        <taxon>Hypocreomycetidae</taxon>
        <taxon>Hypocreales</taxon>
        <taxon>Nectriaceae</taxon>
        <taxon>Fusarium</taxon>
        <taxon>Fusarium tricinctum species complex</taxon>
    </lineage>
</organism>
<dbReference type="SMART" id="SM00664">
    <property type="entry name" value="DoH"/>
    <property type="match status" value="1"/>
</dbReference>
<feature type="compositionally biased region" description="Polar residues" evidence="1">
    <location>
        <begin position="183"/>
        <end position="196"/>
    </location>
</feature>